<proteinExistence type="predicted"/>
<organism evidence="2 3">
    <name type="scientific">Dreissena polymorpha</name>
    <name type="common">Zebra mussel</name>
    <name type="synonym">Mytilus polymorpha</name>
    <dbReference type="NCBI Taxonomy" id="45954"/>
    <lineage>
        <taxon>Eukaryota</taxon>
        <taxon>Metazoa</taxon>
        <taxon>Spiralia</taxon>
        <taxon>Lophotrochozoa</taxon>
        <taxon>Mollusca</taxon>
        <taxon>Bivalvia</taxon>
        <taxon>Autobranchia</taxon>
        <taxon>Heteroconchia</taxon>
        <taxon>Euheterodonta</taxon>
        <taxon>Imparidentia</taxon>
        <taxon>Neoheterodontei</taxon>
        <taxon>Myida</taxon>
        <taxon>Dreissenoidea</taxon>
        <taxon>Dreissenidae</taxon>
        <taxon>Dreissena</taxon>
    </lineage>
</organism>
<accession>A0A9D4G2M3</accession>
<comment type="caution">
    <text evidence="2">The sequence shown here is derived from an EMBL/GenBank/DDBJ whole genome shotgun (WGS) entry which is preliminary data.</text>
</comment>
<dbReference type="AlphaFoldDB" id="A0A9D4G2M3"/>
<evidence type="ECO:0000256" key="1">
    <source>
        <dbReference type="SAM" id="SignalP"/>
    </source>
</evidence>
<reference evidence="2" key="2">
    <citation type="submission" date="2020-11" db="EMBL/GenBank/DDBJ databases">
        <authorList>
            <person name="McCartney M.A."/>
            <person name="Auch B."/>
            <person name="Kono T."/>
            <person name="Mallez S."/>
            <person name="Becker A."/>
            <person name="Gohl D.M."/>
            <person name="Silverstein K.A.T."/>
            <person name="Koren S."/>
            <person name="Bechman K.B."/>
            <person name="Herman A."/>
            <person name="Abrahante J.E."/>
            <person name="Garbe J."/>
        </authorList>
    </citation>
    <scope>NUCLEOTIDE SEQUENCE</scope>
    <source>
        <strain evidence="2">Duluth1</strain>
        <tissue evidence="2">Whole animal</tissue>
    </source>
</reference>
<evidence type="ECO:0000313" key="2">
    <source>
        <dbReference type="EMBL" id="KAH3807686.1"/>
    </source>
</evidence>
<feature type="signal peptide" evidence="1">
    <location>
        <begin position="1"/>
        <end position="21"/>
    </location>
</feature>
<sequence>MMSTMKIAVVYTCAVLCHVTAQMTSEQGSFGQADVQPRRGRIVARVLSSDLNITLLHKQAAERYGHLAKNESVTSTSACNDLCPPPWIEHVSKIRGFAAMSTNPVCEFAEHFSACSASNEVCKTLPVKFRCCPAHCVQSAYECYKGPPTNFLCVPKSIQPWMVDKIRLIVHGSSSQV</sequence>
<keyword evidence="1" id="KW-0732">Signal</keyword>
<feature type="chain" id="PRO_5038670079" description="WAP domain-containing protein" evidence="1">
    <location>
        <begin position="22"/>
        <end position="177"/>
    </location>
</feature>
<reference evidence="2" key="1">
    <citation type="journal article" date="2019" name="bioRxiv">
        <title>The Genome of the Zebra Mussel, Dreissena polymorpha: A Resource for Invasive Species Research.</title>
        <authorList>
            <person name="McCartney M.A."/>
            <person name="Auch B."/>
            <person name="Kono T."/>
            <person name="Mallez S."/>
            <person name="Zhang Y."/>
            <person name="Obille A."/>
            <person name="Becker A."/>
            <person name="Abrahante J.E."/>
            <person name="Garbe J."/>
            <person name="Badalamenti J.P."/>
            <person name="Herman A."/>
            <person name="Mangelson H."/>
            <person name="Liachko I."/>
            <person name="Sullivan S."/>
            <person name="Sone E.D."/>
            <person name="Koren S."/>
            <person name="Silverstein K.A.T."/>
            <person name="Beckman K.B."/>
            <person name="Gohl D.M."/>
        </authorList>
    </citation>
    <scope>NUCLEOTIDE SEQUENCE</scope>
    <source>
        <strain evidence="2">Duluth1</strain>
        <tissue evidence="2">Whole animal</tissue>
    </source>
</reference>
<name>A0A9D4G2M3_DREPO</name>
<protein>
    <recommendedName>
        <fullName evidence="4">WAP domain-containing protein</fullName>
    </recommendedName>
</protein>
<dbReference type="Proteomes" id="UP000828390">
    <property type="component" value="Unassembled WGS sequence"/>
</dbReference>
<gene>
    <name evidence="2" type="ORF">DPMN_136033</name>
</gene>
<evidence type="ECO:0008006" key="4">
    <source>
        <dbReference type="Google" id="ProtNLM"/>
    </source>
</evidence>
<evidence type="ECO:0000313" key="3">
    <source>
        <dbReference type="Proteomes" id="UP000828390"/>
    </source>
</evidence>
<dbReference type="EMBL" id="JAIWYP010000006">
    <property type="protein sequence ID" value="KAH3807686.1"/>
    <property type="molecule type" value="Genomic_DNA"/>
</dbReference>
<keyword evidence="3" id="KW-1185">Reference proteome</keyword>